<feature type="repeat" description="ANK" evidence="3">
    <location>
        <begin position="64"/>
        <end position="96"/>
    </location>
</feature>
<keyword evidence="2 3" id="KW-0040">ANK repeat</keyword>
<dbReference type="InterPro" id="IPR002110">
    <property type="entry name" value="Ankyrin_rpt"/>
</dbReference>
<dbReference type="EMBL" id="JAVDPW010000005">
    <property type="protein sequence ID" value="MDR6290883.1"/>
    <property type="molecule type" value="Genomic_DNA"/>
</dbReference>
<organism evidence="4 5">
    <name type="scientific">Inquilinus ginsengisoli</name>
    <dbReference type="NCBI Taxonomy" id="363840"/>
    <lineage>
        <taxon>Bacteria</taxon>
        <taxon>Pseudomonadati</taxon>
        <taxon>Pseudomonadota</taxon>
        <taxon>Alphaproteobacteria</taxon>
        <taxon>Rhodospirillales</taxon>
        <taxon>Rhodospirillaceae</taxon>
        <taxon>Inquilinus</taxon>
    </lineage>
</organism>
<sequence length="153" mass="16747">MGIQEAVLRGDVNAVKASLDAGDLIDQTDRLGRTPLMNAAIDKKIEVARLLLERNADPNLSDERGWTALHFSSQAQASELIVLLLQFGADVDPTDDNGNTPLFRAVFSYKGDGRAIEALLLKSADREKTNKHGVSPKSLAFSISNYDARKYFV</sequence>
<dbReference type="PANTHER" id="PTHR24171">
    <property type="entry name" value="ANKYRIN REPEAT DOMAIN-CONTAINING PROTEIN 39-RELATED"/>
    <property type="match status" value="1"/>
</dbReference>
<name>A0ABU1JQJ7_9PROT</name>
<protein>
    <submittedName>
        <fullName evidence="4">Ankyrin repeat protein</fullName>
    </submittedName>
</protein>
<dbReference type="PROSITE" id="PS50297">
    <property type="entry name" value="ANK_REP_REGION"/>
    <property type="match status" value="2"/>
</dbReference>
<dbReference type="Pfam" id="PF12796">
    <property type="entry name" value="Ank_2"/>
    <property type="match status" value="1"/>
</dbReference>
<keyword evidence="1" id="KW-0677">Repeat</keyword>
<dbReference type="Gene3D" id="1.25.40.20">
    <property type="entry name" value="Ankyrin repeat-containing domain"/>
    <property type="match status" value="1"/>
</dbReference>
<evidence type="ECO:0000313" key="5">
    <source>
        <dbReference type="Proteomes" id="UP001262410"/>
    </source>
</evidence>
<dbReference type="Proteomes" id="UP001262410">
    <property type="component" value="Unassembled WGS sequence"/>
</dbReference>
<evidence type="ECO:0000256" key="3">
    <source>
        <dbReference type="PROSITE-ProRule" id="PRU00023"/>
    </source>
</evidence>
<accession>A0ABU1JQJ7</accession>
<dbReference type="PROSITE" id="PS50088">
    <property type="entry name" value="ANK_REPEAT"/>
    <property type="match status" value="2"/>
</dbReference>
<evidence type="ECO:0000313" key="4">
    <source>
        <dbReference type="EMBL" id="MDR6290883.1"/>
    </source>
</evidence>
<comment type="caution">
    <text evidence="4">The sequence shown here is derived from an EMBL/GenBank/DDBJ whole genome shotgun (WGS) entry which is preliminary data.</text>
</comment>
<keyword evidence="5" id="KW-1185">Reference proteome</keyword>
<reference evidence="4 5" key="1">
    <citation type="submission" date="2023-07" db="EMBL/GenBank/DDBJ databases">
        <title>Sorghum-associated microbial communities from plants grown in Nebraska, USA.</title>
        <authorList>
            <person name="Schachtman D."/>
        </authorList>
    </citation>
    <scope>NUCLEOTIDE SEQUENCE [LARGE SCALE GENOMIC DNA]</scope>
    <source>
        <strain evidence="4 5">584</strain>
    </source>
</reference>
<evidence type="ECO:0000256" key="1">
    <source>
        <dbReference type="ARBA" id="ARBA00022737"/>
    </source>
</evidence>
<dbReference type="RefSeq" id="WP_309795655.1">
    <property type="nucleotide sequence ID" value="NZ_JAVDPW010000005.1"/>
</dbReference>
<proteinExistence type="predicted"/>
<gene>
    <name evidence="4" type="ORF">E9232_003409</name>
</gene>
<feature type="repeat" description="ANK" evidence="3">
    <location>
        <begin position="31"/>
        <end position="63"/>
    </location>
</feature>
<dbReference type="InterPro" id="IPR036770">
    <property type="entry name" value="Ankyrin_rpt-contain_sf"/>
</dbReference>
<dbReference type="SMART" id="SM00248">
    <property type="entry name" value="ANK"/>
    <property type="match status" value="3"/>
</dbReference>
<dbReference type="SUPFAM" id="SSF48403">
    <property type="entry name" value="Ankyrin repeat"/>
    <property type="match status" value="1"/>
</dbReference>
<evidence type="ECO:0000256" key="2">
    <source>
        <dbReference type="ARBA" id="ARBA00023043"/>
    </source>
</evidence>